<organism evidence="1 2">
    <name type="scientific">Citrobacter koseri</name>
    <name type="common">Citrobacter diversus</name>
    <dbReference type="NCBI Taxonomy" id="545"/>
    <lineage>
        <taxon>Bacteria</taxon>
        <taxon>Pseudomonadati</taxon>
        <taxon>Pseudomonadota</taxon>
        <taxon>Gammaproteobacteria</taxon>
        <taxon>Enterobacterales</taxon>
        <taxon>Enterobacteriaceae</taxon>
        <taxon>Citrobacter</taxon>
    </lineage>
</organism>
<name>A0A2X2YEB4_CITKO</name>
<evidence type="ECO:0000313" key="1">
    <source>
        <dbReference type="EMBL" id="SQB36880.1"/>
    </source>
</evidence>
<dbReference type="AlphaFoldDB" id="A0A2X2YEB4"/>
<evidence type="ECO:0008006" key="3">
    <source>
        <dbReference type="Google" id="ProtNLM"/>
    </source>
</evidence>
<reference evidence="1 2" key="1">
    <citation type="submission" date="2018-06" db="EMBL/GenBank/DDBJ databases">
        <authorList>
            <consortium name="Pathogen Informatics"/>
            <person name="Doyle S."/>
        </authorList>
    </citation>
    <scope>NUCLEOTIDE SEQUENCE [LARGE SCALE GENOMIC DNA]</scope>
    <source>
        <strain evidence="1 2">NCTC10786</strain>
    </source>
</reference>
<dbReference type="EMBL" id="UAVY01000007">
    <property type="protein sequence ID" value="SQB36880.1"/>
    <property type="molecule type" value="Genomic_DNA"/>
</dbReference>
<evidence type="ECO:0000313" key="2">
    <source>
        <dbReference type="Proteomes" id="UP000251584"/>
    </source>
</evidence>
<protein>
    <recommendedName>
        <fullName evidence="3">MarR family transcriptional regulator</fullName>
    </recommendedName>
</protein>
<proteinExistence type="predicted"/>
<accession>A0A2X2YEB4</accession>
<dbReference type="Proteomes" id="UP000251584">
    <property type="component" value="Unassembled WGS sequence"/>
</dbReference>
<gene>
    <name evidence="1" type="ORF">NCTC10786_03759</name>
</gene>
<sequence length="105" mass="12279">MITETELNVLKVMAEKDINWNWMNLDRTLSMKIIPGFSNVVNIVNKLASEGLVNIEDSGHKSMPHYHVSEQGYRRLKKREFIILVLTATHHSNRSEHRFGLHQRK</sequence>